<protein>
    <recommendedName>
        <fullName evidence="3">C-type lectin domain-containing protein</fullName>
    </recommendedName>
</protein>
<keyword evidence="1" id="KW-1015">Disulfide bond</keyword>
<dbReference type="SMART" id="SM00034">
    <property type="entry name" value="CLECT"/>
    <property type="match status" value="1"/>
</dbReference>
<evidence type="ECO:0000259" key="3">
    <source>
        <dbReference type="PROSITE" id="PS50041"/>
    </source>
</evidence>
<dbReference type="InterPro" id="IPR018378">
    <property type="entry name" value="C-type_lectin_CS"/>
</dbReference>
<proteinExistence type="predicted"/>
<dbReference type="PROSITE" id="PS50041">
    <property type="entry name" value="C_TYPE_LECTIN_2"/>
    <property type="match status" value="1"/>
</dbReference>
<dbReference type="GeneTree" id="ENSGT00940000181081"/>
<organism evidence="4 5">
    <name type="scientific">Neolamprologus brichardi</name>
    <name type="common">Fairy cichlid</name>
    <name type="synonym">Lamprologus brichardi</name>
    <dbReference type="NCBI Taxonomy" id="32507"/>
    <lineage>
        <taxon>Eukaryota</taxon>
        <taxon>Metazoa</taxon>
        <taxon>Chordata</taxon>
        <taxon>Craniata</taxon>
        <taxon>Vertebrata</taxon>
        <taxon>Euteleostomi</taxon>
        <taxon>Actinopterygii</taxon>
        <taxon>Neopterygii</taxon>
        <taxon>Teleostei</taxon>
        <taxon>Neoteleostei</taxon>
        <taxon>Acanthomorphata</taxon>
        <taxon>Ovalentaria</taxon>
        <taxon>Cichlomorphae</taxon>
        <taxon>Cichliformes</taxon>
        <taxon>Cichlidae</taxon>
        <taxon>African cichlids</taxon>
        <taxon>Pseudocrenilabrinae</taxon>
        <taxon>Lamprologini</taxon>
        <taxon>Neolamprologus</taxon>
    </lineage>
</organism>
<dbReference type="AlphaFoldDB" id="A0A3Q4HAJ7"/>
<feature type="domain" description="C-type lectin" evidence="3">
    <location>
        <begin position="32"/>
        <end position="153"/>
    </location>
</feature>
<dbReference type="SUPFAM" id="SSF56436">
    <property type="entry name" value="C-type lectin-like"/>
    <property type="match status" value="1"/>
</dbReference>
<reference evidence="4" key="1">
    <citation type="submission" date="2025-08" db="UniProtKB">
        <authorList>
            <consortium name="Ensembl"/>
        </authorList>
    </citation>
    <scope>IDENTIFICATION</scope>
</reference>
<feature type="signal peptide" evidence="2">
    <location>
        <begin position="1"/>
        <end position="23"/>
    </location>
</feature>
<dbReference type="PROSITE" id="PS00615">
    <property type="entry name" value="C_TYPE_LECTIN_1"/>
    <property type="match status" value="1"/>
</dbReference>
<dbReference type="Ensembl" id="ENSNBRT00000013957.1">
    <property type="protein sequence ID" value="ENSNBRP00000013582.1"/>
    <property type="gene ID" value="ENSNBRG00000010378.1"/>
</dbReference>
<dbReference type="Pfam" id="PF00059">
    <property type="entry name" value="Lectin_C"/>
    <property type="match status" value="1"/>
</dbReference>
<dbReference type="Gene3D" id="3.10.100.10">
    <property type="entry name" value="Mannose-Binding Protein A, subunit A"/>
    <property type="match status" value="1"/>
</dbReference>
<keyword evidence="2" id="KW-0732">Signal</keyword>
<dbReference type="InterPro" id="IPR050111">
    <property type="entry name" value="C-type_lectin/snaclec_domain"/>
</dbReference>
<dbReference type="InterPro" id="IPR016187">
    <property type="entry name" value="CTDL_fold"/>
</dbReference>
<dbReference type="PRINTS" id="PR01504">
    <property type="entry name" value="PNCREATITSAP"/>
</dbReference>
<dbReference type="Proteomes" id="UP000261580">
    <property type="component" value="Unassembled WGS sequence"/>
</dbReference>
<name>A0A3Q4HAJ7_NEOBR</name>
<dbReference type="OMA" id="AGSCYWM"/>
<feature type="chain" id="PRO_5018559138" description="C-type lectin domain-containing protein" evidence="2">
    <location>
        <begin position="24"/>
        <end position="158"/>
    </location>
</feature>
<dbReference type="Bgee" id="ENSNBRG00000010378">
    <property type="expression patterns" value="Expressed in brain and 3 other cell types or tissues"/>
</dbReference>
<accession>A0A3Q4HAJ7</accession>
<sequence>GNVLPHMLTFLLCCVLSIFSAHSQCQSGWREYENKCYFFSTDTKSWLEANEFYAEAHCTREQGDLLSITEPFEQTFIQALIQQSPTGISMWMGGHDSMTEGGWEWTDGSPFRFIHWNAGNPDDYYGEDCLSMLINSGYWNDDNCEYKRGYICKRRGEK</sequence>
<evidence type="ECO:0000256" key="2">
    <source>
        <dbReference type="SAM" id="SignalP"/>
    </source>
</evidence>
<dbReference type="PANTHER" id="PTHR22803">
    <property type="entry name" value="MANNOSE, PHOSPHOLIPASE, LECTIN RECEPTOR RELATED"/>
    <property type="match status" value="1"/>
</dbReference>
<evidence type="ECO:0000256" key="1">
    <source>
        <dbReference type="ARBA" id="ARBA00023157"/>
    </source>
</evidence>
<evidence type="ECO:0000313" key="4">
    <source>
        <dbReference type="Ensembl" id="ENSNBRP00000013582.1"/>
    </source>
</evidence>
<dbReference type="InterPro" id="IPR016186">
    <property type="entry name" value="C-type_lectin-like/link_sf"/>
</dbReference>
<dbReference type="InterPro" id="IPR001304">
    <property type="entry name" value="C-type_lectin-like"/>
</dbReference>
<evidence type="ECO:0000313" key="5">
    <source>
        <dbReference type="Proteomes" id="UP000261580"/>
    </source>
</evidence>
<keyword evidence="5" id="KW-1185">Reference proteome</keyword>
<reference evidence="4" key="2">
    <citation type="submission" date="2025-09" db="UniProtKB">
        <authorList>
            <consortium name="Ensembl"/>
        </authorList>
    </citation>
    <scope>IDENTIFICATION</scope>
</reference>